<dbReference type="AlphaFoldDB" id="A0A2T3AXN4"/>
<keyword evidence="2" id="KW-1185">Reference proteome</keyword>
<evidence type="ECO:0000313" key="1">
    <source>
        <dbReference type="EMBL" id="PSS14837.1"/>
    </source>
</evidence>
<name>A0A2T3AXN4_AMORE</name>
<reference evidence="1 2" key="1">
    <citation type="journal article" date="2018" name="New Phytol.">
        <title>Comparative genomics and transcriptomics depict ericoid mycorrhizal fungi as versatile saprotrophs and plant mutualists.</title>
        <authorList>
            <person name="Martino E."/>
            <person name="Morin E."/>
            <person name="Grelet G.A."/>
            <person name="Kuo A."/>
            <person name="Kohler A."/>
            <person name="Daghino S."/>
            <person name="Barry K.W."/>
            <person name="Cichocki N."/>
            <person name="Clum A."/>
            <person name="Dockter R.B."/>
            <person name="Hainaut M."/>
            <person name="Kuo R.C."/>
            <person name="LaButti K."/>
            <person name="Lindahl B.D."/>
            <person name="Lindquist E.A."/>
            <person name="Lipzen A."/>
            <person name="Khouja H.R."/>
            <person name="Magnuson J."/>
            <person name="Murat C."/>
            <person name="Ohm R.A."/>
            <person name="Singer S.W."/>
            <person name="Spatafora J.W."/>
            <person name="Wang M."/>
            <person name="Veneault-Fourrey C."/>
            <person name="Henrissat B."/>
            <person name="Grigoriev I.V."/>
            <person name="Martin F.M."/>
            <person name="Perotto S."/>
        </authorList>
    </citation>
    <scope>NUCLEOTIDE SEQUENCE [LARGE SCALE GENOMIC DNA]</scope>
    <source>
        <strain evidence="1 2">ATCC 22711</strain>
    </source>
</reference>
<dbReference type="Proteomes" id="UP000241818">
    <property type="component" value="Unassembled WGS sequence"/>
</dbReference>
<gene>
    <name evidence="1" type="ORF">M430DRAFT_59549</name>
</gene>
<dbReference type="InParanoid" id="A0A2T3AXN4"/>
<organism evidence="1 2">
    <name type="scientific">Amorphotheca resinae ATCC 22711</name>
    <dbReference type="NCBI Taxonomy" id="857342"/>
    <lineage>
        <taxon>Eukaryota</taxon>
        <taxon>Fungi</taxon>
        <taxon>Dikarya</taxon>
        <taxon>Ascomycota</taxon>
        <taxon>Pezizomycotina</taxon>
        <taxon>Leotiomycetes</taxon>
        <taxon>Helotiales</taxon>
        <taxon>Amorphothecaceae</taxon>
        <taxon>Amorphotheca</taxon>
    </lineage>
</organism>
<dbReference type="GeneID" id="36576887"/>
<dbReference type="EMBL" id="KZ679013">
    <property type="protein sequence ID" value="PSS14837.1"/>
    <property type="molecule type" value="Genomic_DNA"/>
</dbReference>
<sequence>MNNEIQTHGNWEYCAFDNGIHRRRNGTEGWSRMESPPPALSELTLSLVLETQSFGEPDHWSLFVASEGGTGQVYQVKGDAEFMEYMHAEGVDILTSECLKTAYTLCTLTEDQAERVAYYANTETPPSAPDRASVRENCQGWTVRVLEKLVEEGIVTEDWLERVKDMMEPP</sequence>
<dbReference type="OrthoDB" id="4342612at2759"/>
<dbReference type="RefSeq" id="XP_024719436.1">
    <property type="nucleotide sequence ID" value="XM_024868806.1"/>
</dbReference>
<proteinExistence type="predicted"/>
<dbReference type="Pfam" id="PF20174">
    <property type="entry name" value="DUF6540"/>
    <property type="match status" value="1"/>
</dbReference>
<protein>
    <submittedName>
        <fullName evidence="1">Uncharacterized protein</fullName>
    </submittedName>
</protein>
<evidence type="ECO:0000313" key="2">
    <source>
        <dbReference type="Proteomes" id="UP000241818"/>
    </source>
</evidence>
<accession>A0A2T3AXN4</accession>
<dbReference type="InterPro" id="IPR046670">
    <property type="entry name" value="DUF6540"/>
</dbReference>